<organism evidence="2 3">
    <name type="scientific">Priestia aryabhattai</name>
    <name type="common">Bacillus aryabhattai</name>
    <dbReference type="NCBI Taxonomy" id="412384"/>
    <lineage>
        <taxon>Bacteria</taxon>
        <taxon>Bacillati</taxon>
        <taxon>Bacillota</taxon>
        <taxon>Bacilli</taxon>
        <taxon>Bacillales</taxon>
        <taxon>Bacillaceae</taxon>
        <taxon>Priestia</taxon>
    </lineage>
</organism>
<evidence type="ECO:0000313" key="3">
    <source>
        <dbReference type="Proteomes" id="UP001418804"/>
    </source>
</evidence>
<dbReference type="GeneID" id="48016005"/>
<feature type="transmembrane region" description="Helical" evidence="1">
    <location>
        <begin position="80"/>
        <end position="101"/>
    </location>
</feature>
<keyword evidence="1" id="KW-0812">Transmembrane</keyword>
<keyword evidence="1" id="KW-1133">Transmembrane helix</keyword>
<protein>
    <submittedName>
        <fullName evidence="2">Uncharacterized protein</fullName>
    </submittedName>
</protein>
<proteinExistence type="predicted"/>
<dbReference type="EMBL" id="JBDIVD010000001">
    <property type="protein sequence ID" value="MEN3154516.1"/>
    <property type="molecule type" value="Genomic_DNA"/>
</dbReference>
<feature type="transmembrane region" description="Helical" evidence="1">
    <location>
        <begin position="113"/>
        <end position="131"/>
    </location>
</feature>
<comment type="caution">
    <text evidence="2">The sequence shown here is derived from an EMBL/GenBank/DDBJ whole genome shotgun (WGS) entry which is preliminary data.</text>
</comment>
<feature type="transmembrane region" description="Helical" evidence="1">
    <location>
        <begin position="45"/>
        <end position="68"/>
    </location>
</feature>
<dbReference type="Proteomes" id="UP001418804">
    <property type="component" value="Unassembled WGS sequence"/>
</dbReference>
<evidence type="ECO:0000256" key="1">
    <source>
        <dbReference type="SAM" id="Phobius"/>
    </source>
</evidence>
<reference evidence="2 3" key="2">
    <citation type="submission" date="2024-05" db="EMBL/GenBank/DDBJ databases">
        <authorList>
            <person name="Zheng X."/>
        </authorList>
    </citation>
    <scope>NUCLEOTIDE SEQUENCE [LARGE SCALE GENOMIC DNA]</scope>
    <source>
        <strain evidence="2 3">C4-10</strain>
    </source>
</reference>
<dbReference type="RefSeq" id="WP_141483523.1">
    <property type="nucleotide sequence ID" value="NZ_CP024035.1"/>
</dbReference>
<evidence type="ECO:0000313" key="2">
    <source>
        <dbReference type="EMBL" id="MEN3154516.1"/>
    </source>
</evidence>
<sequence length="142" mass="15447">MKLIKRILSTIISSICGGVVCIEIFELNSLGYTSIVDYLSTLLIGVYLTAPFIIIVGIPCSIAIANIMKYIASFKILIELILYLLFGIVGALAVLTLFLLSDGISAFSLFPRILIVTLSCSLPFGLSSILINKLSKKTVYYT</sequence>
<reference evidence="2 3" key="1">
    <citation type="submission" date="2024-05" db="EMBL/GenBank/DDBJ databases">
        <title>The mechanism of isolation and screening of efficient mineral weathering bacteria priestia aryabhattai c4-10 with weathered biotite.</title>
        <authorList>
            <person name="Yang S."/>
        </authorList>
    </citation>
    <scope>NUCLEOTIDE SEQUENCE [LARGE SCALE GENOMIC DNA]</scope>
    <source>
        <strain evidence="2 3">C4-10</strain>
    </source>
</reference>
<keyword evidence="1" id="KW-0472">Membrane</keyword>
<gene>
    <name evidence="2" type="ORF">ABDD91_16830</name>
</gene>
<dbReference type="AlphaFoldDB" id="A0ABD5KWZ0"/>
<name>A0ABD5KWZ0_PRIAR</name>
<feature type="transmembrane region" description="Helical" evidence="1">
    <location>
        <begin position="7"/>
        <end position="25"/>
    </location>
</feature>
<accession>A0ABD5KWZ0</accession>